<keyword evidence="1" id="KW-1133">Transmembrane helix</keyword>
<dbReference type="InterPro" id="IPR001789">
    <property type="entry name" value="Sig_transdc_resp-reg_receiver"/>
</dbReference>
<keyword evidence="1" id="KW-0472">Membrane</keyword>
<dbReference type="InterPro" id="IPR011006">
    <property type="entry name" value="CheY-like_superfamily"/>
</dbReference>
<accession>A0A381TII7</accession>
<dbReference type="SMART" id="SM00448">
    <property type="entry name" value="REC"/>
    <property type="match status" value="1"/>
</dbReference>
<feature type="domain" description="Response regulatory" evidence="2">
    <location>
        <begin position="18"/>
        <end position="133"/>
    </location>
</feature>
<reference evidence="3" key="1">
    <citation type="submission" date="2018-05" db="EMBL/GenBank/DDBJ databases">
        <authorList>
            <person name="Lanie J.A."/>
            <person name="Ng W.-L."/>
            <person name="Kazmierczak K.M."/>
            <person name="Andrzejewski T.M."/>
            <person name="Davidsen T.M."/>
            <person name="Wayne K.J."/>
            <person name="Tettelin H."/>
            <person name="Glass J.I."/>
            <person name="Rusch D."/>
            <person name="Podicherti R."/>
            <person name="Tsui H.-C.T."/>
            <person name="Winkler M.E."/>
        </authorList>
    </citation>
    <scope>NUCLEOTIDE SEQUENCE</scope>
</reference>
<dbReference type="Pfam" id="PF00072">
    <property type="entry name" value="Response_reg"/>
    <property type="match status" value="1"/>
</dbReference>
<dbReference type="SUPFAM" id="SSF52172">
    <property type="entry name" value="CheY-like"/>
    <property type="match status" value="1"/>
</dbReference>
<protein>
    <recommendedName>
        <fullName evidence="2">Response regulatory domain-containing protein</fullName>
    </recommendedName>
</protein>
<keyword evidence="1" id="KW-0812">Transmembrane</keyword>
<dbReference type="CDD" id="cd00156">
    <property type="entry name" value="REC"/>
    <property type="match status" value="1"/>
</dbReference>
<evidence type="ECO:0000259" key="2">
    <source>
        <dbReference type="PROSITE" id="PS50110"/>
    </source>
</evidence>
<evidence type="ECO:0000313" key="3">
    <source>
        <dbReference type="EMBL" id="SVA14587.1"/>
    </source>
</evidence>
<organism evidence="3">
    <name type="scientific">marine metagenome</name>
    <dbReference type="NCBI Taxonomy" id="408172"/>
    <lineage>
        <taxon>unclassified sequences</taxon>
        <taxon>metagenomes</taxon>
        <taxon>ecological metagenomes</taxon>
    </lineage>
</organism>
<sequence>MKRDPHVGVKMSNEEQPLALVVVGNATTEGRIRSIMKHQGWRTEFCGDGDKAVDEYVRLQPDLVFLALDIPSMDGHIAALEMRETDYSARIAIVTSRLGAAKAGDAAYSAGAVAVLVTPLTQSVFDEQWEAMMGKIPPAPGLADLDELYPEIEEAEIPVLPFPPLMPPMPETVEIPSGDVPEPEPPAKKGGRGRKLLILLILAAAATGAYVAMYGVPEDLPFEIPSL</sequence>
<dbReference type="Gene3D" id="3.40.50.2300">
    <property type="match status" value="1"/>
</dbReference>
<name>A0A381TII7_9ZZZZ</name>
<dbReference type="EMBL" id="UINC01004474">
    <property type="protein sequence ID" value="SVA14587.1"/>
    <property type="molecule type" value="Genomic_DNA"/>
</dbReference>
<proteinExistence type="predicted"/>
<dbReference type="PROSITE" id="PS50110">
    <property type="entry name" value="RESPONSE_REGULATORY"/>
    <property type="match status" value="1"/>
</dbReference>
<dbReference type="GO" id="GO:0000160">
    <property type="term" value="P:phosphorelay signal transduction system"/>
    <property type="evidence" value="ECO:0007669"/>
    <property type="project" value="InterPro"/>
</dbReference>
<dbReference type="AlphaFoldDB" id="A0A381TII7"/>
<gene>
    <name evidence="3" type="ORF">METZ01_LOCUS67441</name>
</gene>
<feature type="transmembrane region" description="Helical" evidence="1">
    <location>
        <begin position="196"/>
        <end position="216"/>
    </location>
</feature>
<evidence type="ECO:0000256" key="1">
    <source>
        <dbReference type="SAM" id="Phobius"/>
    </source>
</evidence>